<evidence type="ECO:0000313" key="12">
    <source>
        <dbReference type="Proteomes" id="UP000547458"/>
    </source>
</evidence>
<dbReference type="GO" id="GO:0005829">
    <property type="term" value="C:cytosol"/>
    <property type="evidence" value="ECO:0007669"/>
    <property type="project" value="TreeGrafter"/>
</dbReference>
<dbReference type="FunFam" id="1.10.10.10:FF:000018">
    <property type="entry name" value="DNA-binding response regulator ResD"/>
    <property type="match status" value="1"/>
</dbReference>
<keyword evidence="2" id="KW-0902">Two-component regulatory system</keyword>
<keyword evidence="5" id="KW-0804">Transcription</keyword>
<name>A0A846RVG9_9MICC</name>
<evidence type="ECO:0000256" key="4">
    <source>
        <dbReference type="ARBA" id="ARBA00023125"/>
    </source>
</evidence>
<evidence type="ECO:0000259" key="10">
    <source>
        <dbReference type="PROSITE" id="PS51755"/>
    </source>
</evidence>
<evidence type="ECO:0000313" key="11">
    <source>
        <dbReference type="EMBL" id="NJC23605.1"/>
    </source>
</evidence>
<organism evidence="11 12">
    <name type="scientific">Arthrobacter pigmenti</name>
    <dbReference type="NCBI Taxonomy" id="271432"/>
    <lineage>
        <taxon>Bacteria</taxon>
        <taxon>Bacillati</taxon>
        <taxon>Actinomycetota</taxon>
        <taxon>Actinomycetes</taxon>
        <taxon>Micrococcales</taxon>
        <taxon>Micrococcaceae</taxon>
        <taxon>Arthrobacter</taxon>
    </lineage>
</organism>
<evidence type="ECO:0000256" key="8">
    <source>
        <dbReference type="SAM" id="MobiDB-lite"/>
    </source>
</evidence>
<comment type="caution">
    <text evidence="11">The sequence shown here is derived from an EMBL/GenBank/DDBJ whole genome shotgun (WGS) entry which is preliminary data.</text>
</comment>
<dbReference type="PANTHER" id="PTHR48111">
    <property type="entry name" value="REGULATOR OF RPOS"/>
    <property type="match status" value="1"/>
</dbReference>
<feature type="modified residue" description="4-aspartylphosphate" evidence="6">
    <location>
        <position position="58"/>
    </location>
</feature>
<dbReference type="GO" id="GO:0000976">
    <property type="term" value="F:transcription cis-regulatory region binding"/>
    <property type="evidence" value="ECO:0007669"/>
    <property type="project" value="TreeGrafter"/>
</dbReference>
<accession>A0A846RVG9</accession>
<dbReference type="RefSeq" id="WP_167994852.1">
    <property type="nucleotide sequence ID" value="NZ_JAATJL010000001.1"/>
</dbReference>
<reference evidence="11 12" key="1">
    <citation type="submission" date="2020-03" db="EMBL/GenBank/DDBJ databases">
        <title>Sequencing the genomes of 1000 actinobacteria strains.</title>
        <authorList>
            <person name="Klenk H.-P."/>
        </authorList>
    </citation>
    <scope>NUCLEOTIDE SEQUENCE [LARGE SCALE GENOMIC DNA]</scope>
    <source>
        <strain evidence="11 12">DSM 16403</strain>
    </source>
</reference>
<dbReference type="Gene3D" id="1.10.10.10">
    <property type="entry name" value="Winged helix-like DNA-binding domain superfamily/Winged helix DNA-binding domain"/>
    <property type="match status" value="1"/>
</dbReference>
<feature type="domain" description="Response regulatory" evidence="9">
    <location>
        <begin position="9"/>
        <end position="122"/>
    </location>
</feature>
<dbReference type="GO" id="GO:0032993">
    <property type="term" value="C:protein-DNA complex"/>
    <property type="evidence" value="ECO:0007669"/>
    <property type="project" value="TreeGrafter"/>
</dbReference>
<dbReference type="GO" id="GO:0000156">
    <property type="term" value="F:phosphorelay response regulator activity"/>
    <property type="evidence" value="ECO:0007669"/>
    <property type="project" value="TreeGrafter"/>
</dbReference>
<dbReference type="InterPro" id="IPR039420">
    <property type="entry name" value="WalR-like"/>
</dbReference>
<evidence type="ECO:0000259" key="9">
    <source>
        <dbReference type="PROSITE" id="PS50110"/>
    </source>
</evidence>
<gene>
    <name evidence="11" type="ORF">BJ994_002681</name>
</gene>
<sequence length="280" mass="30116">MVSDSFERTAVVVEDDSDIRELLALTLSMVGFNIIETASGKEALALVREHQPDLITLDLNLPDLDGMEVCRQLRPMTDAYIVMVTARVEEIERVLGLEIGADDFIVKPFSPREVRARVAAMFRRPRNLAESSAGPATDSSTTGGASASASSVAAGSPASPSAASSVAGASAAGHPDGGGAVVVHGALSVDIEGRVAWLDGEELALTKIEFDLLATLITGPRRVWTRESLLARVWGEGWTDDHHLVEVHIRNLRKKLGEDTREPRFIRTVRGVGYRLVPVT</sequence>
<dbReference type="PROSITE" id="PS51755">
    <property type="entry name" value="OMPR_PHOB"/>
    <property type="match status" value="1"/>
</dbReference>
<dbReference type="Gene3D" id="3.40.50.2300">
    <property type="match status" value="1"/>
</dbReference>
<dbReference type="InterPro" id="IPR001867">
    <property type="entry name" value="OmpR/PhoB-type_DNA-bd"/>
</dbReference>
<dbReference type="InterPro" id="IPR036388">
    <property type="entry name" value="WH-like_DNA-bd_sf"/>
</dbReference>
<dbReference type="PROSITE" id="PS50110">
    <property type="entry name" value="RESPONSE_REGULATORY"/>
    <property type="match status" value="1"/>
</dbReference>
<feature type="region of interest" description="Disordered" evidence="8">
    <location>
        <begin position="129"/>
        <end position="170"/>
    </location>
</feature>
<dbReference type="AlphaFoldDB" id="A0A846RVG9"/>
<dbReference type="Proteomes" id="UP000547458">
    <property type="component" value="Unassembled WGS sequence"/>
</dbReference>
<keyword evidence="4 7" id="KW-0238">DNA-binding</keyword>
<dbReference type="InterPro" id="IPR001789">
    <property type="entry name" value="Sig_transdc_resp-reg_receiver"/>
</dbReference>
<feature type="domain" description="OmpR/PhoB-type" evidence="10">
    <location>
        <begin position="179"/>
        <end position="278"/>
    </location>
</feature>
<dbReference type="SUPFAM" id="SSF52172">
    <property type="entry name" value="CheY-like"/>
    <property type="match status" value="1"/>
</dbReference>
<dbReference type="InterPro" id="IPR016032">
    <property type="entry name" value="Sig_transdc_resp-reg_C-effctor"/>
</dbReference>
<feature type="compositionally biased region" description="Low complexity" evidence="8">
    <location>
        <begin position="131"/>
        <end position="170"/>
    </location>
</feature>
<keyword evidence="12" id="KW-1185">Reference proteome</keyword>
<protein>
    <submittedName>
        <fullName evidence="11">DNA-binding response OmpR family regulator</fullName>
    </submittedName>
</protein>
<dbReference type="SMART" id="SM00862">
    <property type="entry name" value="Trans_reg_C"/>
    <property type="match status" value="1"/>
</dbReference>
<dbReference type="Pfam" id="PF00072">
    <property type="entry name" value="Response_reg"/>
    <property type="match status" value="1"/>
</dbReference>
<evidence type="ECO:0000256" key="1">
    <source>
        <dbReference type="ARBA" id="ARBA00022553"/>
    </source>
</evidence>
<proteinExistence type="predicted"/>
<dbReference type="EMBL" id="JAATJL010000001">
    <property type="protein sequence ID" value="NJC23605.1"/>
    <property type="molecule type" value="Genomic_DNA"/>
</dbReference>
<evidence type="ECO:0000256" key="5">
    <source>
        <dbReference type="ARBA" id="ARBA00023163"/>
    </source>
</evidence>
<dbReference type="SUPFAM" id="SSF46894">
    <property type="entry name" value="C-terminal effector domain of the bipartite response regulators"/>
    <property type="match status" value="1"/>
</dbReference>
<dbReference type="Pfam" id="PF00486">
    <property type="entry name" value="Trans_reg_C"/>
    <property type="match status" value="1"/>
</dbReference>
<dbReference type="GO" id="GO:0006355">
    <property type="term" value="P:regulation of DNA-templated transcription"/>
    <property type="evidence" value="ECO:0007669"/>
    <property type="project" value="InterPro"/>
</dbReference>
<evidence type="ECO:0000256" key="7">
    <source>
        <dbReference type="PROSITE-ProRule" id="PRU01091"/>
    </source>
</evidence>
<dbReference type="SMART" id="SM00448">
    <property type="entry name" value="REC"/>
    <property type="match status" value="1"/>
</dbReference>
<dbReference type="PANTHER" id="PTHR48111:SF4">
    <property type="entry name" value="DNA-BINDING DUAL TRANSCRIPTIONAL REGULATOR OMPR"/>
    <property type="match status" value="1"/>
</dbReference>
<dbReference type="CDD" id="cd00383">
    <property type="entry name" value="trans_reg_C"/>
    <property type="match status" value="1"/>
</dbReference>
<evidence type="ECO:0000256" key="2">
    <source>
        <dbReference type="ARBA" id="ARBA00023012"/>
    </source>
</evidence>
<feature type="DNA-binding region" description="OmpR/PhoB-type" evidence="7">
    <location>
        <begin position="179"/>
        <end position="278"/>
    </location>
</feature>
<keyword evidence="3" id="KW-0805">Transcription regulation</keyword>
<evidence type="ECO:0000256" key="3">
    <source>
        <dbReference type="ARBA" id="ARBA00023015"/>
    </source>
</evidence>
<keyword evidence="1 6" id="KW-0597">Phosphoprotein</keyword>
<dbReference type="InterPro" id="IPR011006">
    <property type="entry name" value="CheY-like_superfamily"/>
</dbReference>
<evidence type="ECO:0000256" key="6">
    <source>
        <dbReference type="PROSITE-ProRule" id="PRU00169"/>
    </source>
</evidence>